<dbReference type="Proteomes" id="UP000608420">
    <property type="component" value="Unassembled WGS sequence"/>
</dbReference>
<dbReference type="EMBL" id="BMIW01000009">
    <property type="protein sequence ID" value="GGF95585.1"/>
    <property type="molecule type" value="Genomic_DNA"/>
</dbReference>
<organism evidence="2 3">
    <name type="scientific">Paenibacillus aceti</name>
    <dbReference type="NCBI Taxonomy" id="1820010"/>
    <lineage>
        <taxon>Bacteria</taxon>
        <taxon>Bacillati</taxon>
        <taxon>Bacillota</taxon>
        <taxon>Bacilli</taxon>
        <taxon>Bacillales</taxon>
        <taxon>Paenibacillaceae</taxon>
        <taxon>Paenibacillus</taxon>
    </lineage>
</organism>
<keyword evidence="1" id="KW-1133">Transmembrane helix</keyword>
<keyword evidence="3" id="KW-1185">Reference proteome</keyword>
<evidence type="ECO:0000313" key="3">
    <source>
        <dbReference type="Proteomes" id="UP000608420"/>
    </source>
</evidence>
<protein>
    <submittedName>
        <fullName evidence="2">Uncharacterized protein</fullName>
    </submittedName>
</protein>
<sequence length="71" mass="8467">MIESLTLMLLLIIYSLRRDWPLMRQKPKVNRWITYSLMGISLLILGYTTSGPIFYPTLWLQEVLRPLVPFR</sequence>
<feature type="transmembrane region" description="Helical" evidence="1">
    <location>
        <begin position="33"/>
        <end position="55"/>
    </location>
</feature>
<gene>
    <name evidence="2" type="ORF">GCM10010913_16480</name>
</gene>
<keyword evidence="1" id="KW-0812">Transmembrane</keyword>
<reference evidence="3" key="1">
    <citation type="journal article" date="2019" name="Int. J. Syst. Evol. Microbiol.">
        <title>The Global Catalogue of Microorganisms (GCM) 10K type strain sequencing project: providing services to taxonomists for standard genome sequencing and annotation.</title>
        <authorList>
            <consortium name="The Broad Institute Genomics Platform"/>
            <consortium name="The Broad Institute Genome Sequencing Center for Infectious Disease"/>
            <person name="Wu L."/>
            <person name="Ma J."/>
        </authorList>
    </citation>
    <scope>NUCLEOTIDE SEQUENCE [LARGE SCALE GENOMIC DNA]</scope>
    <source>
        <strain evidence="3">CGMCC 1.15420</strain>
    </source>
</reference>
<evidence type="ECO:0000313" key="2">
    <source>
        <dbReference type="EMBL" id="GGF95585.1"/>
    </source>
</evidence>
<evidence type="ECO:0000256" key="1">
    <source>
        <dbReference type="SAM" id="Phobius"/>
    </source>
</evidence>
<dbReference type="RefSeq" id="WP_120463845.1">
    <property type="nucleotide sequence ID" value="NZ_BMIW01000009.1"/>
</dbReference>
<proteinExistence type="predicted"/>
<comment type="caution">
    <text evidence="2">The sequence shown here is derived from an EMBL/GenBank/DDBJ whole genome shotgun (WGS) entry which is preliminary data.</text>
</comment>
<keyword evidence="1" id="KW-0472">Membrane</keyword>
<name>A0ABQ1VSJ3_9BACL</name>
<accession>A0ABQ1VSJ3</accession>